<evidence type="ECO:0000256" key="6">
    <source>
        <dbReference type="ARBA" id="ARBA00022723"/>
    </source>
</evidence>
<comment type="function">
    <text evidence="16">Mediates the post-translational oxidative deamination of lysine residues on target proteins leading to the formation of deaminated lysine (allysine).</text>
</comment>
<dbReference type="Proteomes" id="UP000265020">
    <property type="component" value="Unassembled WGS sequence"/>
</dbReference>
<feature type="signal peptide" evidence="17">
    <location>
        <begin position="1"/>
        <end position="25"/>
    </location>
</feature>
<feature type="domain" description="SRCR" evidence="18">
    <location>
        <begin position="52"/>
        <end position="153"/>
    </location>
</feature>
<dbReference type="PROSITE" id="PS00926">
    <property type="entry name" value="LYSYL_OXIDASE"/>
    <property type="match status" value="1"/>
</dbReference>
<evidence type="ECO:0000256" key="2">
    <source>
        <dbReference type="ARBA" id="ARBA00004239"/>
    </source>
</evidence>
<comment type="subcellular location">
    <subcellularLocation>
        <location evidence="2 16">Secreted</location>
        <location evidence="2 16">Extracellular space</location>
    </subcellularLocation>
</comment>
<accession>A0A3Q2DBF9</accession>
<evidence type="ECO:0000256" key="11">
    <source>
        <dbReference type="ARBA" id="ARBA00023008"/>
    </source>
</evidence>
<dbReference type="EC" id="1.4.3.13" evidence="16"/>
<evidence type="ECO:0000313" key="20">
    <source>
        <dbReference type="Proteomes" id="UP000265020"/>
    </source>
</evidence>
<dbReference type="InterPro" id="IPR019828">
    <property type="entry name" value="Lysyl_oxidase_CS"/>
</dbReference>
<dbReference type="OMA" id="HWGLICG"/>
<evidence type="ECO:0000256" key="16">
    <source>
        <dbReference type="RuleBase" id="RU367046"/>
    </source>
</evidence>
<evidence type="ECO:0000256" key="3">
    <source>
        <dbReference type="ARBA" id="ARBA00007492"/>
    </source>
</evidence>
<feature type="disulfide bond" evidence="15">
    <location>
        <begin position="256"/>
        <end position="266"/>
    </location>
</feature>
<dbReference type="PANTHER" id="PTHR45817">
    <property type="entry name" value="LYSYL OXIDASE-LIKE-RELATED"/>
    <property type="match status" value="1"/>
</dbReference>
<evidence type="ECO:0000256" key="4">
    <source>
        <dbReference type="ARBA" id="ARBA00022477"/>
    </source>
</evidence>
<dbReference type="InterPro" id="IPR050912">
    <property type="entry name" value="LOX-like_protein"/>
</dbReference>
<dbReference type="Pfam" id="PF01186">
    <property type="entry name" value="Lysyl_oxidase"/>
    <property type="match status" value="1"/>
</dbReference>
<keyword evidence="5 16" id="KW-0964">Secreted</keyword>
<feature type="disulfide bond" evidence="15">
    <location>
        <begin position="122"/>
        <end position="132"/>
    </location>
</feature>
<reference evidence="19" key="2">
    <citation type="submission" date="2025-09" db="UniProtKB">
        <authorList>
            <consortium name="Ensembl"/>
        </authorList>
    </citation>
    <scope>IDENTIFICATION</scope>
</reference>
<keyword evidence="13" id="KW-0325">Glycoprotein</keyword>
<evidence type="ECO:0000256" key="8">
    <source>
        <dbReference type="ARBA" id="ARBA00022737"/>
    </source>
</evidence>
<dbReference type="InterPro" id="IPR001695">
    <property type="entry name" value="Lysyl_oxidase"/>
</dbReference>
<feature type="disulfide bond" evidence="15">
    <location>
        <begin position="380"/>
        <end position="390"/>
    </location>
</feature>
<keyword evidence="11 16" id="KW-0186">Copper</keyword>
<comment type="similarity">
    <text evidence="3 16">Belongs to the lysyl oxidase family.</text>
</comment>
<feature type="disulfide bond" evidence="15">
    <location>
        <begin position="336"/>
        <end position="400"/>
    </location>
</feature>
<dbReference type="GO" id="GO:0030199">
    <property type="term" value="P:collagen fibril organization"/>
    <property type="evidence" value="ECO:0007669"/>
    <property type="project" value="TreeGrafter"/>
</dbReference>
<evidence type="ECO:0000256" key="17">
    <source>
        <dbReference type="SAM" id="SignalP"/>
    </source>
</evidence>
<evidence type="ECO:0000313" key="19">
    <source>
        <dbReference type="Ensembl" id="ENSCVAP00000016082.1"/>
    </source>
</evidence>
<comment type="caution">
    <text evidence="15">Lacks conserved residue(s) required for the propagation of feature annotation.</text>
</comment>
<keyword evidence="4 16" id="KW-0886">LTQ</keyword>
<keyword evidence="6 16" id="KW-0479">Metal-binding</keyword>
<reference evidence="19" key="1">
    <citation type="submission" date="2025-08" db="UniProtKB">
        <authorList>
            <consortium name="Ensembl"/>
        </authorList>
    </citation>
    <scope>IDENTIFICATION</scope>
</reference>
<dbReference type="GO" id="GO:0004720">
    <property type="term" value="F:protein-lysine 6-oxidase activity"/>
    <property type="evidence" value="ECO:0007669"/>
    <property type="project" value="UniProtKB-UniRule"/>
</dbReference>
<dbReference type="Gene3D" id="3.10.250.10">
    <property type="entry name" value="SRCR-like domain"/>
    <property type="match status" value="4"/>
</dbReference>
<dbReference type="SMART" id="SM00202">
    <property type="entry name" value="SR"/>
    <property type="match status" value="4"/>
</dbReference>
<protein>
    <recommendedName>
        <fullName evidence="16">Lysyl oxidase homolog</fullName>
        <ecNumber evidence="16">1.4.3.13</ecNumber>
    </recommendedName>
</protein>
<keyword evidence="9 16" id="KW-0801">TPQ</keyword>
<feature type="domain" description="SRCR" evidence="18">
    <location>
        <begin position="421"/>
        <end position="524"/>
    </location>
</feature>
<feature type="disulfide bond" evidence="15">
    <location>
        <begin position="91"/>
        <end position="152"/>
    </location>
</feature>
<keyword evidence="7 17" id="KW-0732">Signal</keyword>
<dbReference type="InterPro" id="IPR001190">
    <property type="entry name" value="SRCR"/>
</dbReference>
<feature type="disulfide bond" evidence="15">
    <location>
        <begin position="492"/>
        <end position="502"/>
    </location>
</feature>
<evidence type="ECO:0000256" key="14">
    <source>
        <dbReference type="ARBA" id="ARBA00047861"/>
    </source>
</evidence>
<feature type="chain" id="PRO_5018614558" description="Lysyl oxidase homolog" evidence="17">
    <location>
        <begin position="26"/>
        <end position="752"/>
    </location>
</feature>
<dbReference type="AlphaFoldDB" id="A0A3Q2DBF9"/>
<dbReference type="GO" id="GO:0005615">
    <property type="term" value="C:extracellular space"/>
    <property type="evidence" value="ECO:0007669"/>
    <property type="project" value="UniProtKB-UniRule"/>
</dbReference>
<evidence type="ECO:0000256" key="9">
    <source>
        <dbReference type="ARBA" id="ARBA00022772"/>
    </source>
</evidence>
<feature type="disulfide bond" evidence="15">
    <location>
        <begin position="78"/>
        <end position="142"/>
    </location>
</feature>
<keyword evidence="20" id="KW-1185">Reference proteome</keyword>
<dbReference type="GeneTree" id="ENSGT00940000158157"/>
<organism evidence="19 20">
    <name type="scientific">Cyprinodon variegatus</name>
    <name type="common">Sheepshead minnow</name>
    <dbReference type="NCBI Taxonomy" id="28743"/>
    <lineage>
        <taxon>Eukaryota</taxon>
        <taxon>Metazoa</taxon>
        <taxon>Chordata</taxon>
        <taxon>Craniata</taxon>
        <taxon>Vertebrata</taxon>
        <taxon>Euteleostomi</taxon>
        <taxon>Actinopterygii</taxon>
        <taxon>Neopterygii</taxon>
        <taxon>Teleostei</taxon>
        <taxon>Neoteleostei</taxon>
        <taxon>Acanthomorphata</taxon>
        <taxon>Ovalentaria</taxon>
        <taxon>Atherinomorphae</taxon>
        <taxon>Cyprinodontiformes</taxon>
        <taxon>Cyprinodontidae</taxon>
        <taxon>Cyprinodon</taxon>
    </lineage>
</organism>
<dbReference type="FunFam" id="3.10.250.10:FF:000008">
    <property type="entry name" value="Lysyl oxidase homolog 2"/>
    <property type="match status" value="1"/>
</dbReference>
<dbReference type="InterPro" id="IPR036772">
    <property type="entry name" value="SRCR-like_dom_sf"/>
</dbReference>
<feature type="domain" description="SRCR" evidence="18">
    <location>
        <begin position="311"/>
        <end position="411"/>
    </location>
</feature>
<dbReference type="GO" id="GO:0016020">
    <property type="term" value="C:membrane"/>
    <property type="evidence" value="ECO:0007669"/>
    <property type="project" value="InterPro"/>
</dbReference>
<dbReference type="Ensembl" id="ENSCVAT00000024353.1">
    <property type="protein sequence ID" value="ENSCVAP00000016082.1"/>
    <property type="gene ID" value="ENSCVAG00000019040.1"/>
</dbReference>
<dbReference type="GO" id="GO:0005507">
    <property type="term" value="F:copper ion binding"/>
    <property type="evidence" value="ECO:0007669"/>
    <property type="project" value="UniProtKB-UniRule"/>
</dbReference>
<evidence type="ECO:0000256" key="10">
    <source>
        <dbReference type="ARBA" id="ARBA00023002"/>
    </source>
</evidence>
<comment type="catalytic activity">
    <reaction evidence="14 16">
        <text>L-lysyl-[protein] + O2 + H2O = (S)-2-amino-6-oxohexanoyl-[protein] + H2O2 + NH4(+)</text>
        <dbReference type="Rhea" id="RHEA:24544"/>
        <dbReference type="Rhea" id="RHEA-COMP:9752"/>
        <dbReference type="Rhea" id="RHEA-COMP:12448"/>
        <dbReference type="ChEBI" id="CHEBI:15377"/>
        <dbReference type="ChEBI" id="CHEBI:15379"/>
        <dbReference type="ChEBI" id="CHEBI:16240"/>
        <dbReference type="ChEBI" id="CHEBI:28938"/>
        <dbReference type="ChEBI" id="CHEBI:29969"/>
        <dbReference type="ChEBI" id="CHEBI:131803"/>
        <dbReference type="EC" id="1.4.3.13"/>
    </reaction>
</comment>
<feature type="domain" description="SRCR" evidence="18">
    <location>
        <begin position="178"/>
        <end position="290"/>
    </location>
</feature>
<feature type="disulfide bond" evidence="15">
    <location>
        <begin position="349"/>
        <end position="410"/>
    </location>
</feature>
<dbReference type="PRINTS" id="PR00258">
    <property type="entry name" value="SPERACTRCPTR"/>
</dbReference>
<evidence type="ECO:0000256" key="13">
    <source>
        <dbReference type="ARBA" id="ARBA00023180"/>
    </source>
</evidence>
<evidence type="ECO:0000256" key="5">
    <source>
        <dbReference type="ARBA" id="ARBA00022525"/>
    </source>
</evidence>
<evidence type="ECO:0000256" key="1">
    <source>
        <dbReference type="ARBA" id="ARBA00001935"/>
    </source>
</evidence>
<dbReference type="Pfam" id="PF00530">
    <property type="entry name" value="SRCR"/>
    <property type="match status" value="4"/>
</dbReference>
<keyword evidence="10 16" id="KW-0560">Oxidoreductase</keyword>
<sequence length="752" mass="83705">MEKSRHKQQLAVILLLGLWFPCCLTQTTPPTRANLAPTPSGTPKAQTAQLKVRLAGYPRKHNEGRIELFYKGEWGTICDDDFSISNANVLCRQLGFVSATGWTHSSKYGNGQGKIWLDNVICNGGEKSIEFCKSRGWGNSDCTHDEDAGVVCKDERIPGFVDSNIIDAQVDEKKVEEVRLRPVVATAKKLPITEGVVEVKHKDGWAQICDLGWTIKNTRVVCGMLGFPHEKKVNKNFYKLYLERQKNSYLIQSVACTGTEVHLAACQLEFNKPNATSSCAGGMPAVVSCMPGPLFVQNRSLKKKVKTSSNVRLKGGARLGEGRVEVLKGSEWGTVCDDRWNLQSASVVCRELGFGSAKEALTGARMGQGIGPIYMNEVKCFGNEKSIWNCPFKNITSEDCQHMEDAAVRCNIPYMGLENSIRIVGGRSSYEGRVEVQVGSKWGTVCSTGWTTKEAMVVCRQLGLGYSMHAITETWYWDSSNVTGMVMSGVKCIGNEMALSQCQHHKTVSCQKAAAKFAAGVICSETASDLVLNASLVQQTVYVEDRPLHMLYCAAEEDCLSKSAAKANWPYGHRRLLRFSSQIHNIGRADFKPKAGRHSWVWHACHGHYHSMDIFTHYDLLNANGSKVAEGHKASFCLEDTDCHEGVSKRYECANFGDQGITVGCWDLYRHDIDCQWLDITDVKPGNYIMQVVINPNYEVAESDFTNNAMKCNCKYDGHRIWLHNCHLGDAFSEEAERRFEKYPGQINNRIS</sequence>
<evidence type="ECO:0000256" key="7">
    <source>
        <dbReference type="ARBA" id="ARBA00022729"/>
    </source>
</evidence>
<dbReference type="PROSITE" id="PS00420">
    <property type="entry name" value="SRCR_1"/>
    <property type="match status" value="2"/>
</dbReference>
<name>A0A3Q2DBF9_CYPVA</name>
<proteinExistence type="inferred from homology"/>
<evidence type="ECO:0000256" key="12">
    <source>
        <dbReference type="ARBA" id="ARBA00023157"/>
    </source>
</evidence>
<evidence type="ECO:0000259" key="18">
    <source>
        <dbReference type="PROSITE" id="PS50287"/>
    </source>
</evidence>
<dbReference type="SUPFAM" id="SSF56487">
    <property type="entry name" value="SRCR-like"/>
    <property type="match status" value="4"/>
</dbReference>
<comment type="PTM">
    <text evidence="16">The lysine tyrosylquinone cross-link (LTQ) is generated by condensation of the epsilon-amino group of a lysine with a topaquinone produced by oxidation of tyrosine.</text>
</comment>
<dbReference type="PRINTS" id="PR00074">
    <property type="entry name" value="LYSYLOXIDASE"/>
</dbReference>
<dbReference type="PANTHER" id="PTHR45817:SF2">
    <property type="entry name" value="LYSYL OXIDASE HOMOLOG 3"/>
    <property type="match status" value="1"/>
</dbReference>
<keyword evidence="12 15" id="KW-1015">Disulfide bond</keyword>
<dbReference type="FunFam" id="3.10.250.10:FF:000001">
    <property type="entry name" value="Lysyl oxidase 4 isoform X1"/>
    <property type="match status" value="2"/>
</dbReference>
<comment type="cofactor">
    <cofactor evidence="1 16">
        <name>Cu cation</name>
        <dbReference type="ChEBI" id="CHEBI:23378"/>
    </cofactor>
</comment>
<evidence type="ECO:0000256" key="15">
    <source>
        <dbReference type="PROSITE-ProRule" id="PRU00196"/>
    </source>
</evidence>
<dbReference type="PROSITE" id="PS50287">
    <property type="entry name" value="SRCR_2"/>
    <property type="match status" value="4"/>
</dbReference>
<keyword evidence="8" id="KW-0677">Repeat</keyword>